<dbReference type="Proteomes" id="UP001202922">
    <property type="component" value="Unassembled WGS sequence"/>
</dbReference>
<dbReference type="InterPro" id="IPR036390">
    <property type="entry name" value="WH_DNA-bd_sf"/>
</dbReference>
<proteinExistence type="predicted"/>
<sequence length="228" mass="23863">MAASRWSQRIAAVASLGDTTRRALFDYVRRAGRPVGRDEAAQALGLTRGVAAAQLDRLAEEGVLEAGFAKSGPGGPGTGRPSKFYTPAAEEVLASVPERSYELAGELMASAAERSMQLGEPMAESLQKVGREEGEAIGRRHGRIEAVLEATGYAPVPCSDEEGCIELANCPFHALASGHRAVVCTLNGALLAGALEGCEDSGRRVESIEPGQGHGECCARIVEVNPPH</sequence>
<accession>A0ABS9U568</accession>
<evidence type="ECO:0000313" key="1">
    <source>
        <dbReference type="EMBL" id="MCH6471834.1"/>
    </source>
</evidence>
<protein>
    <submittedName>
        <fullName evidence="1">Transcriptional regulator</fullName>
    </submittedName>
</protein>
<dbReference type="RefSeq" id="WP_241055770.1">
    <property type="nucleotide sequence ID" value="NZ_JAKZBV010000001.1"/>
</dbReference>
<dbReference type="SUPFAM" id="SSF46785">
    <property type="entry name" value="Winged helix' DNA-binding domain"/>
    <property type="match status" value="1"/>
</dbReference>
<evidence type="ECO:0000313" key="2">
    <source>
        <dbReference type="Proteomes" id="UP001202922"/>
    </source>
</evidence>
<name>A0ABS9U568_9MICC</name>
<dbReference type="EMBL" id="JAKZBV010000001">
    <property type="protein sequence ID" value="MCH6471834.1"/>
    <property type="molecule type" value="Genomic_DNA"/>
</dbReference>
<gene>
    <name evidence="1" type="ORF">L0M17_17990</name>
</gene>
<reference evidence="1 2" key="1">
    <citation type="submission" date="2022-03" db="EMBL/GenBank/DDBJ databases">
        <title>Sinomonas sp. isolated from a soil.</title>
        <authorList>
            <person name="Han J."/>
            <person name="Kim D.-U."/>
        </authorList>
    </citation>
    <scope>NUCLEOTIDE SEQUENCE [LARGE SCALE GENOMIC DNA]</scope>
    <source>
        <strain evidence="1 2">5-5</strain>
    </source>
</reference>
<keyword evidence="2" id="KW-1185">Reference proteome</keyword>
<organism evidence="1 2">
    <name type="scientific">Sinomonas terrae</name>
    <dbReference type="NCBI Taxonomy" id="2908838"/>
    <lineage>
        <taxon>Bacteria</taxon>
        <taxon>Bacillati</taxon>
        <taxon>Actinomycetota</taxon>
        <taxon>Actinomycetes</taxon>
        <taxon>Micrococcales</taxon>
        <taxon>Micrococcaceae</taxon>
        <taxon>Sinomonas</taxon>
    </lineage>
</organism>
<comment type="caution">
    <text evidence="1">The sequence shown here is derived from an EMBL/GenBank/DDBJ whole genome shotgun (WGS) entry which is preliminary data.</text>
</comment>